<keyword evidence="1" id="KW-0645">Protease</keyword>
<protein>
    <submittedName>
        <fullName evidence="3">Peptidase S1 family protein</fullName>
    </submittedName>
</protein>
<dbReference type="STRING" id="1308866.J416_07147"/>
<dbReference type="GO" id="GO:0004252">
    <property type="term" value="F:serine-type endopeptidase activity"/>
    <property type="evidence" value="ECO:0007669"/>
    <property type="project" value="InterPro"/>
</dbReference>
<dbReference type="PANTHER" id="PTHR22939">
    <property type="entry name" value="SERINE PROTEASE FAMILY S1C HTRA-RELATED"/>
    <property type="match status" value="1"/>
</dbReference>
<dbReference type="InterPro" id="IPR001940">
    <property type="entry name" value="Peptidase_S1C"/>
</dbReference>
<dbReference type="RefSeq" id="WP_003467200.1">
    <property type="nucleotide sequence ID" value="NZ_APML01000022.1"/>
</dbReference>
<dbReference type="Proteomes" id="UP000012283">
    <property type="component" value="Unassembled WGS sequence"/>
</dbReference>
<evidence type="ECO:0000256" key="1">
    <source>
        <dbReference type="ARBA" id="ARBA00022825"/>
    </source>
</evidence>
<reference evidence="3 4" key="1">
    <citation type="submission" date="2013-03" db="EMBL/GenBank/DDBJ databases">
        <title>Draft genome sequence of Gracibacillus halophilus YIM-C55.5, a moderately halophilic and thermophilic organism from the Xiaochaidamu salt lake.</title>
        <authorList>
            <person name="Sugumar T."/>
            <person name="Polireddy D.R."/>
            <person name="Antony A."/>
            <person name="Madhava Y.R."/>
            <person name="Sivakumar N."/>
        </authorList>
    </citation>
    <scope>NUCLEOTIDE SEQUENCE [LARGE SCALE GENOMIC DNA]</scope>
    <source>
        <strain evidence="3 4">YIM-C55.5</strain>
    </source>
</reference>
<dbReference type="InterPro" id="IPR009003">
    <property type="entry name" value="Peptidase_S1_PA"/>
</dbReference>
<dbReference type="SUPFAM" id="SSF50494">
    <property type="entry name" value="Trypsin-like serine proteases"/>
    <property type="match status" value="1"/>
</dbReference>
<keyword evidence="1" id="KW-0378">Hydrolase</keyword>
<keyword evidence="1" id="KW-0720">Serine protease</keyword>
<dbReference type="GO" id="GO:0006508">
    <property type="term" value="P:proteolysis"/>
    <property type="evidence" value="ECO:0007669"/>
    <property type="project" value="InterPro"/>
</dbReference>
<dbReference type="OrthoDB" id="189537at2"/>
<dbReference type="PRINTS" id="PR00834">
    <property type="entry name" value="PROTEASES2C"/>
</dbReference>
<gene>
    <name evidence="3" type="ORF">J416_07147</name>
</gene>
<sequence>MQIRSTRRKILIIMVSVLAITSIIFYVIHSWKHEPLEAENTLVSSIDSQNGDQSLKEIIHQAQKAVVQIEASNEARTKSGAGFVINHRGDIVTNAHVIEDAERVVVKLSNTRTFPAAIINHEMTDDIALIRVPELQNIKPLTYNPDYEAEIGDEILAVGSPIGYQNAVSLGLIVGTERSFSINNYDYEQAYQISADITHGNSGGPLILRETGEVIGINAAGVEDTDIGFSIPMFRVNDQITNWVESAKDKDLSYPNLANQSFDKEAFTENAKYISKYFFESISIRDYINAYTLLGSAKQESMDYTSFRQTFKSIIKITVDRVKLHPIENQEVTVNVQVKATIRDEDYKETEETRKYQLQIAKENGQIKIIDYKKQND</sequence>
<keyword evidence="2" id="KW-0472">Membrane</keyword>
<dbReference type="Pfam" id="PF13365">
    <property type="entry name" value="Trypsin_2"/>
    <property type="match status" value="1"/>
</dbReference>
<keyword evidence="2" id="KW-0812">Transmembrane</keyword>
<organism evidence="3 4">
    <name type="scientific">Gracilibacillus halophilus YIM-C55.5</name>
    <dbReference type="NCBI Taxonomy" id="1308866"/>
    <lineage>
        <taxon>Bacteria</taxon>
        <taxon>Bacillati</taxon>
        <taxon>Bacillota</taxon>
        <taxon>Bacilli</taxon>
        <taxon>Bacillales</taxon>
        <taxon>Bacillaceae</taxon>
        <taxon>Gracilibacillus</taxon>
    </lineage>
</organism>
<keyword evidence="2" id="KW-1133">Transmembrane helix</keyword>
<accession>N4WM04</accession>
<evidence type="ECO:0000256" key="2">
    <source>
        <dbReference type="SAM" id="Phobius"/>
    </source>
</evidence>
<dbReference type="Gene3D" id="2.40.10.120">
    <property type="match status" value="1"/>
</dbReference>
<evidence type="ECO:0000313" key="4">
    <source>
        <dbReference type="Proteomes" id="UP000012283"/>
    </source>
</evidence>
<dbReference type="PATRIC" id="fig|1308866.3.peg.1442"/>
<feature type="transmembrane region" description="Helical" evidence="2">
    <location>
        <begin position="12"/>
        <end position="31"/>
    </location>
</feature>
<comment type="caution">
    <text evidence="3">The sequence shown here is derived from an EMBL/GenBank/DDBJ whole genome shotgun (WGS) entry which is preliminary data.</text>
</comment>
<name>N4WM04_9BACI</name>
<proteinExistence type="predicted"/>
<dbReference type="PANTHER" id="PTHR22939:SF129">
    <property type="entry name" value="SERINE PROTEASE HTRA2, MITOCHONDRIAL"/>
    <property type="match status" value="1"/>
</dbReference>
<dbReference type="EMBL" id="APML01000022">
    <property type="protein sequence ID" value="ENH97197.1"/>
    <property type="molecule type" value="Genomic_DNA"/>
</dbReference>
<dbReference type="eggNOG" id="COG0265">
    <property type="taxonomic scope" value="Bacteria"/>
</dbReference>
<evidence type="ECO:0000313" key="3">
    <source>
        <dbReference type="EMBL" id="ENH97197.1"/>
    </source>
</evidence>
<dbReference type="AlphaFoldDB" id="N4WM04"/>
<keyword evidence="4" id="KW-1185">Reference proteome</keyword>